<feature type="transmembrane region" description="Helical" evidence="7">
    <location>
        <begin position="58"/>
        <end position="78"/>
    </location>
</feature>
<dbReference type="RefSeq" id="WP_020515408.1">
    <property type="nucleotide sequence ID" value="NZ_JBIAZU010000003.1"/>
</dbReference>
<evidence type="ECO:0000256" key="4">
    <source>
        <dbReference type="ARBA" id="ARBA00022989"/>
    </source>
</evidence>
<dbReference type="InterPro" id="IPR003838">
    <property type="entry name" value="ABC3_permease_C"/>
</dbReference>
<evidence type="ECO:0000256" key="1">
    <source>
        <dbReference type="ARBA" id="ARBA00004651"/>
    </source>
</evidence>
<feature type="domain" description="ABC3 transporter permease C-terminal" evidence="8">
    <location>
        <begin position="319"/>
        <end position="430"/>
    </location>
</feature>
<comment type="subcellular location">
    <subcellularLocation>
        <location evidence="1">Cell membrane</location>
        <topology evidence="1">Multi-pass membrane protein</topology>
    </subcellularLocation>
</comment>
<name>A0ABW6WE54_9ACTN</name>
<evidence type="ECO:0000256" key="7">
    <source>
        <dbReference type="SAM" id="Phobius"/>
    </source>
</evidence>
<reference evidence="9 10" key="1">
    <citation type="submission" date="2024-10" db="EMBL/GenBank/DDBJ databases">
        <title>The Natural Products Discovery Center: Release of the First 8490 Sequenced Strains for Exploring Actinobacteria Biosynthetic Diversity.</title>
        <authorList>
            <person name="Kalkreuter E."/>
            <person name="Kautsar S.A."/>
            <person name="Yang D."/>
            <person name="Bader C.D."/>
            <person name="Teijaro C.N."/>
            <person name="Fluegel L."/>
            <person name="Davis C.M."/>
            <person name="Simpson J.R."/>
            <person name="Lauterbach L."/>
            <person name="Steele A.D."/>
            <person name="Gui C."/>
            <person name="Meng S."/>
            <person name="Li G."/>
            <person name="Viehrig K."/>
            <person name="Ye F."/>
            <person name="Su P."/>
            <person name="Kiefer A.F."/>
            <person name="Nichols A."/>
            <person name="Cepeda A.J."/>
            <person name="Yan W."/>
            <person name="Fan B."/>
            <person name="Jiang Y."/>
            <person name="Adhikari A."/>
            <person name="Zheng C.-J."/>
            <person name="Schuster L."/>
            <person name="Cowan T.M."/>
            <person name="Smanski M.J."/>
            <person name="Chevrette M.G."/>
            <person name="De Carvalho L.P.S."/>
            <person name="Shen B."/>
        </authorList>
    </citation>
    <scope>NUCLEOTIDE SEQUENCE [LARGE SCALE GENOMIC DNA]</scope>
    <source>
        <strain evidence="9 10">NPDC000087</strain>
    </source>
</reference>
<feature type="transmembrane region" description="Helical" evidence="7">
    <location>
        <begin position="360"/>
        <end position="385"/>
    </location>
</feature>
<gene>
    <name evidence="9" type="ORF">ACFY35_19220</name>
</gene>
<evidence type="ECO:0000313" key="9">
    <source>
        <dbReference type="EMBL" id="MFF5291579.1"/>
    </source>
</evidence>
<feature type="transmembrane region" description="Helical" evidence="7">
    <location>
        <begin position="405"/>
        <end position="425"/>
    </location>
</feature>
<evidence type="ECO:0000256" key="5">
    <source>
        <dbReference type="ARBA" id="ARBA00023136"/>
    </source>
</evidence>
<evidence type="ECO:0000256" key="6">
    <source>
        <dbReference type="ARBA" id="ARBA00038076"/>
    </source>
</evidence>
<sequence>MVAVALRNLRHRPGGFVATFLSAFLGATLLMAFASLLDTARAADPASSESLTTTAGVGGGWCLIIVAFAVTSTLSLAVRQRADQFALLHRVGATRPQLRRMIVGEAAAVALLAATAAIPAGLILGRVLLQLLRNTGQATDSIPYAFGPIALSVGFGVTLLGSLVAGVATARRTAAPARGGARRPRSRARRLFALLFLAIGANCAILTATLMDGKGIDAMQTAGQAGIWAAIGLALLAPELLRLVTAALAAPLRAAGVPGELAVLTLRSRTRELASAVMPVLIFTGVATGTVYMQAIENRASAGRIEPDYAQDVKTLNYVVVGMITLFVAIMLVNTLIAATARRRVEFAQQRLAGATRPQLIAMVALEALVVTITGALGGTLAAMFTVLPFGSARADQVWPDATPTAYAVILVIAAALTGAAMLGATRRTVRGPATASIRTA</sequence>
<keyword evidence="2" id="KW-1003">Cell membrane</keyword>
<dbReference type="EMBL" id="JBIAZU010000003">
    <property type="protein sequence ID" value="MFF5291579.1"/>
    <property type="molecule type" value="Genomic_DNA"/>
</dbReference>
<protein>
    <submittedName>
        <fullName evidence="9">FtsX-like permease family protein</fullName>
    </submittedName>
</protein>
<accession>A0ABW6WE54</accession>
<dbReference type="PANTHER" id="PTHR30572:SF4">
    <property type="entry name" value="ABC TRANSPORTER PERMEASE YTRF"/>
    <property type="match status" value="1"/>
</dbReference>
<keyword evidence="10" id="KW-1185">Reference proteome</keyword>
<proteinExistence type="inferred from homology"/>
<feature type="transmembrane region" description="Helical" evidence="7">
    <location>
        <begin position="191"/>
        <end position="211"/>
    </location>
</feature>
<keyword evidence="4 7" id="KW-1133">Transmembrane helix</keyword>
<keyword evidence="3 7" id="KW-0812">Transmembrane</keyword>
<feature type="transmembrane region" description="Helical" evidence="7">
    <location>
        <begin position="226"/>
        <end position="252"/>
    </location>
</feature>
<feature type="transmembrane region" description="Helical" evidence="7">
    <location>
        <begin position="106"/>
        <end position="129"/>
    </location>
</feature>
<feature type="transmembrane region" description="Helical" evidence="7">
    <location>
        <begin position="316"/>
        <end position="339"/>
    </location>
</feature>
<feature type="transmembrane region" description="Helical" evidence="7">
    <location>
        <begin position="273"/>
        <end position="296"/>
    </location>
</feature>
<dbReference type="Pfam" id="PF02687">
    <property type="entry name" value="FtsX"/>
    <property type="match status" value="2"/>
</dbReference>
<evidence type="ECO:0000256" key="2">
    <source>
        <dbReference type="ARBA" id="ARBA00022475"/>
    </source>
</evidence>
<dbReference type="Proteomes" id="UP001602245">
    <property type="component" value="Unassembled WGS sequence"/>
</dbReference>
<comment type="similarity">
    <text evidence="6">Belongs to the ABC-4 integral membrane protein family.</text>
</comment>
<evidence type="ECO:0000259" key="8">
    <source>
        <dbReference type="Pfam" id="PF02687"/>
    </source>
</evidence>
<feature type="transmembrane region" description="Helical" evidence="7">
    <location>
        <begin position="149"/>
        <end position="170"/>
    </location>
</feature>
<organism evidence="9 10">
    <name type="scientific">Paractinoplanes globisporus</name>
    <dbReference type="NCBI Taxonomy" id="113565"/>
    <lineage>
        <taxon>Bacteria</taxon>
        <taxon>Bacillati</taxon>
        <taxon>Actinomycetota</taxon>
        <taxon>Actinomycetes</taxon>
        <taxon>Micromonosporales</taxon>
        <taxon>Micromonosporaceae</taxon>
        <taxon>Paractinoplanes</taxon>
    </lineage>
</organism>
<keyword evidence="5 7" id="KW-0472">Membrane</keyword>
<dbReference type="PANTHER" id="PTHR30572">
    <property type="entry name" value="MEMBRANE COMPONENT OF TRANSPORTER-RELATED"/>
    <property type="match status" value="1"/>
</dbReference>
<feature type="domain" description="ABC3 transporter permease C-terminal" evidence="8">
    <location>
        <begin position="62"/>
        <end position="173"/>
    </location>
</feature>
<dbReference type="InterPro" id="IPR050250">
    <property type="entry name" value="Macrolide_Exporter_MacB"/>
</dbReference>
<evidence type="ECO:0000313" key="10">
    <source>
        <dbReference type="Proteomes" id="UP001602245"/>
    </source>
</evidence>
<evidence type="ECO:0000256" key="3">
    <source>
        <dbReference type="ARBA" id="ARBA00022692"/>
    </source>
</evidence>
<comment type="caution">
    <text evidence="9">The sequence shown here is derived from an EMBL/GenBank/DDBJ whole genome shotgun (WGS) entry which is preliminary data.</text>
</comment>